<name>A0A4U0NIK9_9ACTN</name>
<evidence type="ECO:0000259" key="4">
    <source>
        <dbReference type="Pfam" id="PF07687"/>
    </source>
</evidence>
<feature type="domain" description="Peptidase M20 dimerisation" evidence="4">
    <location>
        <begin position="200"/>
        <end position="360"/>
    </location>
</feature>
<dbReference type="Proteomes" id="UP000308697">
    <property type="component" value="Unassembled WGS sequence"/>
</dbReference>
<gene>
    <name evidence="5" type="ORF">FCH28_12905</name>
</gene>
<sequence length="466" mass="50131">MGTPAPLAAALRYAHRHRARFLDDVVELAAIPSVSTQPAHRSDVRRAARLLARRLRRAGLQDARVVATGGHPVVTAGWGNRPGRPTLLIYGHYDVQPAEPLAAWSSPPFRPTRRGDLLVGRGVSDNKGQLLTHVAAVESWLASVGRLPVNVRCVFEGEEEAGSPHLPAFLDRHWARWQPDVAVVSDTRMRDATTPALTVSLRGSLNLELTVNGATTHVHSGTYGGALADPARELCRIVAGLHLADGTPLPQLRWGTRALTESARRVSARSGPSDNELLALARAHRPGPGTVEPGWSAYERTTIRPACVITGLQAGYTGPGRQSIVPSSATARINVRLAPFQDPAVVEEALRQHLRATARAGVRVRLRRLSAAPPVELPTRGPAVEAAVAALRQGFGRRPVLLRSGGTIPVVAELARRRDLPVVLMGFALPDDRMHAPGERLSISCFHRGTRTAVAFLHELGARFPG</sequence>
<dbReference type="AlphaFoldDB" id="A0A4U0NIK9"/>
<dbReference type="GO" id="GO:0006508">
    <property type="term" value="P:proteolysis"/>
    <property type="evidence" value="ECO:0007669"/>
    <property type="project" value="UniProtKB-KW"/>
</dbReference>
<dbReference type="GO" id="GO:0046872">
    <property type="term" value="F:metal ion binding"/>
    <property type="evidence" value="ECO:0007669"/>
    <property type="project" value="UniProtKB-KW"/>
</dbReference>
<dbReference type="GO" id="GO:0008233">
    <property type="term" value="F:peptidase activity"/>
    <property type="evidence" value="ECO:0007669"/>
    <property type="project" value="UniProtKB-KW"/>
</dbReference>
<keyword evidence="2" id="KW-0479">Metal-binding</keyword>
<dbReference type="Gene3D" id="3.40.630.10">
    <property type="entry name" value="Zn peptidases"/>
    <property type="match status" value="1"/>
</dbReference>
<organism evidence="5 6">
    <name type="scientific">Streptomyces piniterrae</name>
    <dbReference type="NCBI Taxonomy" id="2571125"/>
    <lineage>
        <taxon>Bacteria</taxon>
        <taxon>Bacillati</taxon>
        <taxon>Actinomycetota</taxon>
        <taxon>Actinomycetes</taxon>
        <taxon>Kitasatosporales</taxon>
        <taxon>Streptomycetaceae</taxon>
        <taxon>Streptomyces</taxon>
    </lineage>
</organism>
<reference evidence="5 6" key="1">
    <citation type="submission" date="2019-04" db="EMBL/GenBank/DDBJ databases">
        <title>Streptomyces piniterrae sp. nov., a heliquinomycin-producing actinomycete isolated from rhizosphere soil of Pinus yunnanensis.</title>
        <authorList>
            <person name="Zhuang X."/>
            <person name="Zhao J."/>
        </authorList>
    </citation>
    <scope>NUCLEOTIDE SEQUENCE [LARGE SCALE GENOMIC DNA]</scope>
    <source>
        <strain evidence="6">jys28</strain>
    </source>
</reference>
<accession>A0A4U0NIK9</accession>
<evidence type="ECO:0000313" key="6">
    <source>
        <dbReference type="Proteomes" id="UP000308697"/>
    </source>
</evidence>
<dbReference type="PANTHER" id="PTHR43270:SF12">
    <property type="entry name" value="SUCCINYL-DIAMINOPIMELATE DESUCCINYLASE"/>
    <property type="match status" value="1"/>
</dbReference>
<evidence type="ECO:0000256" key="3">
    <source>
        <dbReference type="ARBA" id="ARBA00022801"/>
    </source>
</evidence>
<dbReference type="SUPFAM" id="SSF53187">
    <property type="entry name" value="Zn-dependent exopeptidases"/>
    <property type="match status" value="1"/>
</dbReference>
<protein>
    <submittedName>
        <fullName evidence="5">M20 family dipeptidase</fullName>
    </submittedName>
</protein>
<dbReference type="SUPFAM" id="SSF55031">
    <property type="entry name" value="Bacterial exopeptidase dimerisation domain"/>
    <property type="match status" value="1"/>
</dbReference>
<dbReference type="Pfam" id="PF01546">
    <property type="entry name" value="Peptidase_M20"/>
    <property type="match status" value="1"/>
</dbReference>
<dbReference type="OrthoDB" id="9761532at2"/>
<dbReference type="NCBIfam" id="NF006579">
    <property type="entry name" value="PRK09104.1"/>
    <property type="match status" value="1"/>
</dbReference>
<dbReference type="EMBL" id="SUMB01000004">
    <property type="protein sequence ID" value="TJZ54099.1"/>
    <property type="molecule type" value="Genomic_DNA"/>
</dbReference>
<dbReference type="Gene3D" id="3.30.70.360">
    <property type="match status" value="1"/>
</dbReference>
<keyword evidence="3" id="KW-0378">Hydrolase</keyword>
<dbReference type="InterPro" id="IPR011650">
    <property type="entry name" value="Peptidase_M20_dimer"/>
</dbReference>
<dbReference type="InterPro" id="IPR002933">
    <property type="entry name" value="Peptidase_M20"/>
</dbReference>
<dbReference type="InterPro" id="IPR051458">
    <property type="entry name" value="Cyt/Met_Dipeptidase"/>
</dbReference>
<dbReference type="RefSeq" id="WP_136740025.1">
    <property type="nucleotide sequence ID" value="NZ_SUMB01000004.1"/>
</dbReference>
<dbReference type="NCBIfam" id="NF005914">
    <property type="entry name" value="PRK07907.1"/>
    <property type="match status" value="1"/>
</dbReference>
<evidence type="ECO:0000256" key="1">
    <source>
        <dbReference type="ARBA" id="ARBA00022670"/>
    </source>
</evidence>
<comment type="caution">
    <text evidence="5">The sequence shown here is derived from an EMBL/GenBank/DDBJ whole genome shotgun (WGS) entry which is preliminary data.</text>
</comment>
<evidence type="ECO:0000313" key="5">
    <source>
        <dbReference type="EMBL" id="TJZ54099.1"/>
    </source>
</evidence>
<keyword evidence="1" id="KW-0645">Protease</keyword>
<dbReference type="InterPro" id="IPR036264">
    <property type="entry name" value="Bact_exopeptidase_dim_dom"/>
</dbReference>
<dbReference type="PANTHER" id="PTHR43270">
    <property type="entry name" value="BETA-ALA-HIS DIPEPTIDASE"/>
    <property type="match status" value="1"/>
</dbReference>
<evidence type="ECO:0000256" key="2">
    <source>
        <dbReference type="ARBA" id="ARBA00022723"/>
    </source>
</evidence>
<dbReference type="Pfam" id="PF07687">
    <property type="entry name" value="M20_dimer"/>
    <property type="match status" value="1"/>
</dbReference>
<keyword evidence="6" id="KW-1185">Reference proteome</keyword>
<proteinExistence type="predicted"/>